<proteinExistence type="predicted"/>
<reference evidence="2" key="1">
    <citation type="submission" date="2014-03" db="EMBL/GenBank/DDBJ databases">
        <authorList>
            <person name="Aksoy S."/>
            <person name="Warren W."/>
            <person name="Wilson R.K."/>
        </authorList>
    </citation>
    <scope>NUCLEOTIDE SEQUENCE [LARGE SCALE GENOMIC DNA]</scope>
    <source>
        <strain evidence="2">IAEA</strain>
    </source>
</reference>
<dbReference type="AlphaFoldDB" id="A0A1A9ZLI4"/>
<sequence length="108" mass="12511">MAKGCTMKWFDELSSILLGFRSTFKEVISITPAEMVYRQNLRIPVVYLIVGLVHCPLVNSSSVVFDNAHELSNVEELLYLRFSLRNAAFQMPMAPKQHGYNRCQWHLY</sequence>
<reference evidence="1" key="2">
    <citation type="submission" date="2020-05" db="UniProtKB">
        <authorList>
            <consortium name="EnsemblMetazoa"/>
        </authorList>
    </citation>
    <scope>IDENTIFICATION</scope>
    <source>
        <strain evidence="1">IAEA</strain>
    </source>
</reference>
<organism evidence="1 2">
    <name type="scientific">Glossina pallidipes</name>
    <name type="common">Tsetse fly</name>
    <dbReference type="NCBI Taxonomy" id="7398"/>
    <lineage>
        <taxon>Eukaryota</taxon>
        <taxon>Metazoa</taxon>
        <taxon>Ecdysozoa</taxon>
        <taxon>Arthropoda</taxon>
        <taxon>Hexapoda</taxon>
        <taxon>Insecta</taxon>
        <taxon>Pterygota</taxon>
        <taxon>Neoptera</taxon>
        <taxon>Endopterygota</taxon>
        <taxon>Diptera</taxon>
        <taxon>Brachycera</taxon>
        <taxon>Muscomorpha</taxon>
        <taxon>Hippoboscoidea</taxon>
        <taxon>Glossinidae</taxon>
        <taxon>Glossina</taxon>
    </lineage>
</organism>
<protein>
    <submittedName>
        <fullName evidence="1">Uncharacterized protein</fullName>
    </submittedName>
</protein>
<name>A0A1A9ZLI4_GLOPL</name>
<dbReference type="VEuPathDB" id="VectorBase:GPAI018366"/>
<evidence type="ECO:0000313" key="2">
    <source>
        <dbReference type="Proteomes" id="UP000092445"/>
    </source>
</evidence>
<keyword evidence="2" id="KW-1185">Reference proteome</keyword>
<evidence type="ECO:0000313" key="1">
    <source>
        <dbReference type="EnsemblMetazoa" id="GPAI018366-PA"/>
    </source>
</evidence>
<accession>A0A1A9ZLI4</accession>
<dbReference type="Proteomes" id="UP000092445">
    <property type="component" value="Unassembled WGS sequence"/>
</dbReference>
<dbReference type="EnsemblMetazoa" id="GPAI018366-RA">
    <property type="protein sequence ID" value="GPAI018366-PA"/>
    <property type="gene ID" value="GPAI018366"/>
</dbReference>